<dbReference type="RefSeq" id="WP_259860485.1">
    <property type="nucleotide sequence ID" value="NZ_BAAAST010000008.1"/>
</dbReference>
<reference evidence="2" key="2">
    <citation type="submission" date="2022-09" db="EMBL/GenBank/DDBJ databases">
        <title>Biosynthetic gene clusters of Dactylosporangioum fulvum.</title>
        <authorList>
            <person name="Caradec T."/>
        </authorList>
    </citation>
    <scope>NUCLEOTIDE SEQUENCE</scope>
    <source>
        <strain evidence="2">NRRL B-16292</strain>
    </source>
</reference>
<keyword evidence="1" id="KW-0732">Signal</keyword>
<feature type="chain" id="PRO_5045858097" evidence="1">
    <location>
        <begin position="26"/>
        <end position="110"/>
    </location>
</feature>
<dbReference type="EMBL" id="CP073720">
    <property type="protein sequence ID" value="UWP82713.1"/>
    <property type="molecule type" value="Genomic_DNA"/>
</dbReference>
<protein>
    <submittedName>
        <fullName evidence="2">Uncharacterized protein</fullName>
    </submittedName>
</protein>
<dbReference type="Proteomes" id="UP001059617">
    <property type="component" value="Chromosome"/>
</dbReference>
<evidence type="ECO:0000313" key="2">
    <source>
        <dbReference type="EMBL" id="UWP82713.1"/>
    </source>
</evidence>
<organism evidence="2 3">
    <name type="scientific">Dactylosporangium fulvum</name>
    <dbReference type="NCBI Taxonomy" id="53359"/>
    <lineage>
        <taxon>Bacteria</taxon>
        <taxon>Bacillati</taxon>
        <taxon>Actinomycetota</taxon>
        <taxon>Actinomycetes</taxon>
        <taxon>Micromonosporales</taxon>
        <taxon>Micromonosporaceae</taxon>
        <taxon>Dactylosporangium</taxon>
    </lineage>
</organism>
<feature type="signal peptide" evidence="1">
    <location>
        <begin position="1"/>
        <end position="25"/>
    </location>
</feature>
<gene>
    <name evidence="2" type="ORF">Dfulv_48140</name>
</gene>
<evidence type="ECO:0000256" key="1">
    <source>
        <dbReference type="SAM" id="SignalP"/>
    </source>
</evidence>
<evidence type="ECO:0000313" key="3">
    <source>
        <dbReference type="Proteomes" id="UP001059617"/>
    </source>
</evidence>
<name>A0ABY5VYB6_9ACTN</name>
<keyword evidence="3" id="KW-1185">Reference proteome</keyword>
<reference evidence="2" key="1">
    <citation type="submission" date="2021-04" db="EMBL/GenBank/DDBJ databases">
        <authorList>
            <person name="Hartkoorn R.C."/>
            <person name="Beaudoing E."/>
            <person name="Hot D."/>
        </authorList>
    </citation>
    <scope>NUCLEOTIDE SEQUENCE</scope>
    <source>
        <strain evidence="2">NRRL B-16292</strain>
    </source>
</reference>
<accession>A0ABY5VYB6</accession>
<proteinExistence type="predicted"/>
<sequence>MRLDPARIGALAAAALLLVPLSACSGSTVKKSCNGNRCEVTVKSSSSTQTKLFKPERTVYFSNLADDKIDVREGGTTRTIKEGGSETVGRVRVEVKDADVGEAHLVITRS</sequence>